<proteinExistence type="predicted"/>
<feature type="coiled-coil region" evidence="1">
    <location>
        <begin position="47"/>
        <end position="74"/>
    </location>
</feature>
<accession>A0A1G1Z8D0</accession>
<dbReference type="InterPro" id="IPR007813">
    <property type="entry name" value="PilN"/>
</dbReference>
<reference evidence="3 4" key="1">
    <citation type="journal article" date="2016" name="Nat. Commun.">
        <title>Thousands of microbial genomes shed light on interconnected biogeochemical processes in an aquifer system.</title>
        <authorList>
            <person name="Anantharaman K."/>
            <person name="Brown C.T."/>
            <person name="Hug L.A."/>
            <person name="Sharon I."/>
            <person name="Castelle C.J."/>
            <person name="Probst A.J."/>
            <person name="Thomas B.C."/>
            <person name="Singh A."/>
            <person name="Wilkins M.J."/>
            <person name="Karaoz U."/>
            <person name="Brodie E.L."/>
            <person name="Williams K.H."/>
            <person name="Hubbard S.S."/>
            <person name="Banfield J.F."/>
        </authorList>
    </citation>
    <scope>NUCLEOTIDE SEQUENCE [LARGE SCALE GENOMIC DNA]</scope>
</reference>
<gene>
    <name evidence="3" type="ORF">A3I31_01930</name>
</gene>
<keyword evidence="2" id="KW-0472">Membrane</keyword>
<comment type="caution">
    <text evidence="3">The sequence shown here is derived from an EMBL/GenBank/DDBJ whole genome shotgun (WGS) entry which is preliminary data.</text>
</comment>
<keyword evidence="2" id="KW-1133">Transmembrane helix</keyword>
<dbReference type="AlphaFoldDB" id="A0A1G1Z8D0"/>
<keyword evidence="1" id="KW-0175">Coiled coil</keyword>
<protein>
    <submittedName>
        <fullName evidence="3">Uncharacterized protein</fullName>
    </submittedName>
</protein>
<keyword evidence="2" id="KW-0812">Transmembrane</keyword>
<name>A0A1G1Z8D0_9BACT</name>
<evidence type="ECO:0000313" key="4">
    <source>
        <dbReference type="Proteomes" id="UP000178808"/>
    </source>
</evidence>
<sequence length="187" mass="21150">MYKQDPNEKFSKENLPSIGWPWHLLVTVLVVFGFVGILYLGLVFGYKPLLKSEIKSLDEQMESLKKTITAEEEKDFVNFYSQVINAQSLLGKHSIGSKVLPLLERTTNQRMFFKSMSLTIPERKIVLEGVADSYETIASQLANYEATPEIERVVITAMQSSSTDGKVYFTANMLVAPSVFRDIIQSQ</sequence>
<dbReference type="EMBL" id="MHIZ01000027">
    <property type="protein sequence ID" value="OGY59897.1"/>
    <property type="molecule type" value="Genomic_DNA"/>
</dbReference>
<organism evidence="3 4">
    <name type="scientific">Candidatus Colwellbacteria bacterium RIFCSPLOWO2_02_FULL_44_20b</name>
    <dbReference type="NCBI Taxonomy" id="1797691"/>
    <lineage>
        <taxon>Bacteria</taxon>
        <taxon>Candidatus Colwelliibacteriota</taxon>
    </lineage>
</organism>
<evidence type="ECO:0000313" key="3">
    <source>
        <dbReference type="EMBL" id="OGY59897.1"/>
    </source>
</evidence>
<dbReference type="Proteomes" id="UP000178808">
    <property type="component" value="Unassembled WGS sequence"/>
</dbReference>
<evidence type="ECO:0000256" key="2">
    <source>
        <dbReference type="SAM" id="Phobius"/>
    </source>
</evidence>
<dbReference type="Pfam" id="PF05137">
    <property type="entry name" value="PilN"/>
    <property type="match status" value="1"/>
</dbReference>
<feature type="transmembrane region" description="Helical" evidence="2">
    <location>
        <begin position="20"/>
        <end position="46"/>
    </location>
</feature>
<evidence type="ECO:0000256" key="1">
    <source>
        <dbReference type="SAM" id="Coils"/>
    </source>
</evidence>